<dbReference type="InterPro" id="IPR014044">
    <property type="entry name" value="CAP_dom"/>
</dbReference>
<dbReference type="FunFam" id="3.40.33.10:FF:000006">
    <property type="entry name" value="Putative pathogenesis-related protein 1"/>
    <property type="match status" value="1"/>
</dbReference>
<dbReference type="InterPro" id="IPR002413">
    <property type="entry name" value="V5_allergen-like"/>
</dbReference>
<dbReference type="PROSITE" id="PS01009">
    <property type="entry name" value="CRISP_1"/>
    <property type="match status" value="1"/>
</dbReference>
<dbReference type="InterPro" id="IPR035940">
    <property type="entry name" value="CAP_sf"/>
</dbReference>
<dbReference type="OrthoDB" id="337038at2759"/>
<evidence type="ECO:0000256" key="2">
    <source>
        <dbReference type="ARBA" id="ARBA00009923"/>
    </source>
</evidence>
<sequence>MATAGAALGLVVAVMLLARAESGLAGEFLGPHNAARAAIGLRPLVWDRRLANYAARYAGRRRKDCALVHSKGPYGENIFWGGGGGWRGAQAVAAWVGERRWYRHGDNSCARGEECGHYTQIIWGSTRRVGCAMVTCNAGRGVFITCNYDPPGNYIGEKPY</sequence>
<keyword evidence="9" id="KW-1185">Reference proteome</keyword>
<feature type="domain" description="SCP" evidence="7">
    <location>
        <begin position="23"/>
        <end position="156"/>
    </location>
</feature>
<proteinExistence type="inferred from homology"/>
<dbReference type="PANTHER" id="PTHR10334">
    <property type="entry name" value="CYSTEINE-RICH SECRETORY PROTEIN-RELATED"/>
    <property type="match status" value="1"/>
</dbReference>
<accession>A0A9D5C467</accession>
<dbReference type="SUPFAM" id="SSF55797">
    <property type="entry name" value="PR-1-like"/>
    <property type="match status" value="1"/>
</dbReference>
<name>A0A9D5C467_9LILI</name>
<dbReference type="GO" id="GO:0098542">
    <property type="term" value="P:defense response to other organism"/>
    <property type="evidence" value="ECO:0007669"/>
    <property type="project" value="UniProtKB-ARBA"/>
</dbReference>
<keyword evidence="4" id="KW-1015">Disulfide bond</keyword>
<evidence type="ECO:0000313" key="8">
    <source>
        <dbReference type="EMBL" id="KAJ0965667.1"/>
    </source>
</evidence>
<comment type="similarity">
    <text evidence="2">Belongs to the CRISP family.</text>
</comment>
<evidence type="ECO:0000256" key="6">
    <source>
        <dbReference type="SAM" id="SignalP"/>
    </source>
</evidence>
<dbReference type="GO" id="GO:0005576">
    <property type="term" value="C:extracellular region"/>
    <property type="evidence" value="ECO:0007669"/>
    <property type="project" value="InterPro"/>
</dbReference>
<keyword evidence="5" id="KW-0568">Pathogenesis-related protein</keyword>
<dbReference type="PRINTS" id="PR00838">
    <property type="entry name" value="V5ALLERGEN"/>
</dbReference>
<evidence type="ECO:0000259" key="7">
    <source>
        <dbReference type="SMART" id="SM00198"/>
    </source>
</evidence>
<dbReference type="PRINTS" id="PR00837">
    <property type="entry name" value="V5TPXLIKE"/>
</dbReference>
<reference evidence="8" key="1">
    <citation type="submission" date="2021-03" db="EMBL/GenBank/DDBJ databases">
        <authorList>
            <person name="Li Z."/>
            <person name="Yang C."/>
        </authorList>
    </citation>
    <scope>NUCLEOTIDE SEQUENCE</scope>
    <source>
        <strain evidence="8">Dzin_1.0</strain>
        <tissue evidence="8">Leaf</tissue>
    </source>
</reference>
<dbReference type="PROSITE" id="PS01010">
    <property type="entry name" value="CRISP_2"/>
    <property type="match status" value="1"/>
</dbReference>
<keyword evidence="3 6" id="KW-0732">Signal</keyword>
<comment type="caution">
    <text evidence="8">The sequence shown here is derived from an EMBL/GenBank/DDBJ whole genome shotgun (WGS) entry which is preliminary data.</text>
</comment>
<keyword evidence="5" id="KW-0611">Plant defense</keyword>
<protein>
    <recommendedName>
        <fullName evidence="7">SCP domain-containing protein</fullName>
    </recommendedName>
</protein>
<organism evidence="8 9">
    <name type="scientific">Dioscorea zingiberensis</name>
    <dbReference type="NCBI Taxonomy" id="325984"/>
    <lineage>
        <taxon>Eukaryota</taxon>
        <taxon>Viridiplantae</taxon>
        <taxon>Streptophyta</taxon>
        <taxon>Embryophyta</taxon>
        <taxon>Tracheophyta</taxon>
        <taxon>Spermatophyta</taxon>
        <taxon>Magnoliopsida</taxon>
        <taxon>Liliopsida</taxon>
        <taxon>Dioscoreales</taxon>
        <taxon>Dioscoreaceae</taxon>
        <taxon>Dioscorea</taxon>
    </lineage>
</organism>
<dbReference type="CDD" id="cd05381">
    <property type="entry name" value="CAP_PR-1"/>
    <property type="match status" value="1"/>
</dbReference>
<evidence type="ECO:0000313" key="9">
    <source>
        <dbReference type="Proteomes" id="UP001085076"/>
    </source>
</evidence>
<dbReference type="InterPro" id="IPR018244">
    <property type="entry name" value="Allrgn_V5/Tpx1_CS"/>
</dbReference>
<feature type="chain" id="PRO_5039159658" description="SCP domain-containing protein" evidence="6">
    <location>
        <begin position="26"/>
        <end position="160"/>
    </location>
</feature>
<feature type="signal peptide" evidence="6">
    <location>
        <begin position="1"/>
        <end position="25"/>
    </location>
</feature>
<evidence type="ECO:0000256" key="1">
    <source>
        <dbReference type="ARBA" id="ARBA00003143"/>
    </source>
</evidence>
<gene>
    <name evidence="8" type="ORF">J5N97_026805</name>
</gene>
<dbReference type="InterPro" id="IPR001283">
    <property type="entry name" value="CRISP-related"/>
</dbReference>
<evidence type="ECO:0000256" key="4">
    <source>
        <dbReference type="ARBA" id="ARBA00023157"/>
    </source>
</evidence>
<comment type="function">
    <text evidence="1">Probably involved in the defense reaction of plants against pathogens.</text>
</comment>
<dbReference type="SMART" id="SM00198">
    <property type="entry name" value="SCP"/>
    <property type="match status" value="1"/>
</dbReference>
<evidence type="ECO:0000256" key="5">
    <source>
        <dbReference type="ARBA" id="ARBA00023265"/>
    </source>
</evidence>
<dbReference type="Proteomes" id="UP001085076">
    <property type="component" value="Miscellaneous, Linkage group lg08"/>
</dbReference>
<dbReference type="EMBL" id="JAGGNH010000008">
    <property type="protein sequence ID" value="KAJ0965667.1"/>
    <property type="molecule type" value="Genomic_DNA"/>
</dbReference>
<dbReference type="Gene3D" id="3.40.33.10">
    <property type="entry name" value="CAP"/>
    <property type="match status" value="1"/>
</dbReference>
<dbReference type="Pfam" id="PF00188">
    <property type="entry name" value="CAP"/>
    <property type="match status" value="1"/>
</dbReference>
<dbReference type="AlphaFoldDB" id="A0A9D5C467"/>
<evidence type="ECO:0000256" key="3">
    <source>
        <dbReference type="ARBA" id="ARBA00022729"/>
    </source>
</evidence>
<reference evidence="8" key="2">
    <citation type="journal article" date="2022" name="Hortic Res">
        <title>The genome of Dioscorea zingiberensis sheds light on the biosynthesis, origin and evolution of the medicinally important diosgenin saponins.</title>
        <authorList>
            <person name="Li Y."/>
            <person name="Tan C."/>
            <person name="Li Z."/>
            <person name="Guo J."/>
            <person name="Li S."/>
            <person name="Chen X."/>
            <person name="Wang C."/>
            <person name="Dai X."/>
            <person name="Yang H."/>
            <person name="Song W."/>
            <person name="Hou L."/>
            <person name="Xu J."/>
            <person name="Tong Z."/>
            <person name="Xu A."/>
            <person name="Yuan X."/>
            <person name="Wang W."/>
            <person name="Yang Q."/>
            <person name="Chen L."/>
            <person name="Sun Z."/>
            <person name="Wang K."/>
            <person name="Pan B."/>
            <person name="Chen J."/>
            <person name="Bao Y."/>
            <person name="Liu F."/>
            <person name="Qi X."/>
            <person name="Gang D.R."/>
            <person name="Wen J."/>
            <person name="Li J."/>
        </authorList>
    </citation>
    <scope>NUCLEOTIDE SEQUENCE</scope>
    <source>
        <strain evidence="8">Dzin_1.0</strain>
    </source>
</reference>